<dbReference type="AlphaFoldDB" id="A0A0F9D8Z6"/>
<organism evidence="1">
    <name type="scientific">marine sediment metagenome</name>
    <dbReference type="NCBI Taxonomy" id="412755"/>
    <lineage>
        <taxon>unclassified sequences</taxon>
        <taxon>metagenomes</taxon>
        <taxon>ecological metagenomes</taxon>
    </lineage>
</organism>
<feature type="non-terminal residue" evidence="1">
    <location>
        <position position="54"/>
    </location>
</feature>
<comment type="caution">
    <text evidence="1">The sequence shown here is derived from an EMBL/GenBank/DDBJ whole genome shotgun (WGS) entry which is preliminary data.</text>
</comment>
<name>A0A0F9D8Z6_9ZZZZ</name>
<gene>
    <name evidence="1" type="ORF">LCGC14_2228120</name>
</gene>
<accession>A0A0F9D8Z6</accession>
<evidence type="ECO:0000313" key="1">
    <source>
        <dbReference type="EMBL" id="KKL58163.1"/>
    </source>
</evidence>
<sequence>MRSLSSTLTDEQERAFNGGATNGIWKLILSRNGQTTRGYDKIRILSMPFVYTED</sequence>
<reference evidence="1" key="1">
    <citation type="journal article" date="2015" name="Nature">
        <title>Complex archaea that bridge the gap between prokaryotes and eukaryotes.</title>
        <authorList>
            <person name="Spang A."/>
            <person name="Saw J.H."/>
            <person name="Jorgensen S.L."/>
            <person name="Zaremba-Niedzwiedzka K."/>
            <person name="Martijn J."/>
            <person name="Lind A.E."/>
            <person name="van Eijk R."/>
            <person name="Schleper C."/>
            <person name="Guy L."/>
            <person name="Ettema T.J."/>
        </authorList>
    </citation>
    <scope>NUCLEOTIDE SEQUENCE</scope>
</reference>
<dbReference type="EMBL" id="LAZR01029920">
    <property type="protein sequence ID" value="KKL58163.1"/>
    <property type="molecule type" value="Genomic_DNA"/>
</dbReference>
<proteinExistence type="predicted"/>
<protein>
    <submittedName>
        <fullName evidence="1">Uncharacterized protein</fullName>
    </submittedName>
</protein>